<dbReference type="GO" id="GO:0006508">
    <property type="term" value="P:proteolysis"/>
    <property type="evidence" value="ECO:0007669"/>
    <property type="project" value="UniProtKB-KW"/>
</dbReference>
<evidence type="ECO:0000313" key="10">
    <source>
        <dbReference type="EMBL" id="KAH0813194.1"/>
    </source>
</evidence>
<feature type="domain" description="Cathepsin propeptide inhibitor" evidence="9">
    <location>
        <begin position="1277"/>
        <end position="1337"/>
    </location>
</feature>
<evidence type="ECO:0000256" key="5">
    <source>
        <dbReference type="ARBA" id="ARBA00023145"/>
    </source>
</evidence>
<keyword evidence="11" id="KW-1185">Reference proteome</keyword>
<protein>
    <recommendedName>
        <fullName evidence="12">Cathepsin L</fullName>
    </recommendedName>
</protein>
<dbReference type="CDD" id="cd02248">
    <property type="entry name" value="Peptidase_C1A"/>
    <property type="match status" value="3"/>
</dbReference>
<dbReference type="InterPro" id="IPR013201">
    <property type="entry name" value="Prot_inhib_I29"/>
</dbReference>
<evidence type="ECO:0000256" key="3">
    <source>
        <dbReference type="ARBA" id="ARBA00022801"/>
    </source>
</evidence>
<feature type="chain" id="PRO_5035203674" description="Cathepsin L" evidence="7">
    <location>
        <begin position="17"/>
        <end position="1345"/>
    </location>
</feature>
<dbReference type="Gene3D" id="1.10.287.2250">
    <property type="match status" value="2"/>
</dbReference>
<keyword evidence="3" id="KW-0378">Hydrolase</keyword>
<evidence type="ECO:0000256" key="4">
    <source>
        <dbReference type="ARBA" id="ARBA00022807"/>
    </source>
</evidence>
<dbReference type="Proteomes" id="UP000719412">
    <property type="component" value="Unassembled WGS sequence"/>
</dbReference>
<feature type="domain" description="Peptidase C1A papain C-terminal" evidence="8">
    <location>
        <begin position="121"/>
        <end position="334"/>
    </location>
</feature>
<organism evidence="10 11">
    <name type="scientific">Tenebrio molitor</name>
    <name type="common">Yellow mealworm beetle</name>
    <dbReference type="NCBI Taxonomy" id="7067"/>
    <lineage>
        <taxon>Eukaryota</taxon>
        <taxon>Metazoa</taxon>
        <taxon>Ecdysozoa</taxon>
        <taxon>Arthropoda</taxon>
        <taxon>Hexapoda</taxon>
        <taxon>Insecta</taxon>
        <taxon>Pterygota</taxon>
        <taxon>Neoptera</taxon>
        <taxon>Endopterygota</taxon>
        <taxon>Coleoptera</taxon>
        <taxon>Polyphaga</taxon>
        <taxon>Cucujiformia</taxon>
        <taxon>Tenebrionidae</taxon>
        <taxon>Tenebrio</taxon>
    </lineage>
</organism>
<feature type="domain" description="Cathepsin propeptide inhibitor" evidence="9">
    <location>
        <begin position="705"/>
        <end position="765"/>
    </location>
</feature>
<feature type="domain" description="Cathepsin propeptide inhibitor" evidence="9">
    <location>
        <begin position="1083"/>
        <end position="1143"/>
    </location>
</feature>
<keyword evidence="7" id="KW-0732">Signal</keyword>
<gene>
    <name evidence="10" type="ORF">GEV33_009598</name>
</gene>
<feature type="domain" description="Cathepsin propeptide inhibitor" evidence="9">
    <location>
        <begin position="413"/>
        <end position="468"/>
    </location>
</feature>
<evidence type="ECO:0000256" key="2">
    <source>
        <dbReference type="ARBA" id="ARBA00022670"/>
    </source>
</evidence>
<dbReference type="GO" id="GO:0008234">
    <property type="term" value="F:cysteine-type peptidase activity"/>
    <property type="evidence" value="ECO:0007669"/>
    <property type="project" value="UniProtKB-KW"/>
</dbReference>
<evidence type="ECO:0000313" key="11">
    <source>
        <dbReference type="Proteomes" id="UP000719412"/>
    </source>
</evidence>
<comment type="similarity">
    <text evidence="1">Belongs to the peptidase C1 family.</text>
</comment>
<keyword evidence="5" id="KW-0865">Zymogen</keyword>
<dbReference type="SMART" id="SM00848">
    <property type="entry name" value="Inhibitor_I29"/>
    <property type="match status" value="5"/>
</dbReference>
<dbReference type="InterPro" id="IPR038765">
    <property type="entry name" value="Papain-like_cys_pep_sf"/>
</dbReference>
<keyword evidence="2" id="KW-0645">Protease</keyword>
<comment type="caution">
    <text evidence="10">The sequence shown here is derived from an EMBL/GenBank/DDBJ whole genome shotgun (WGS) entry which is preliminary data.</text>
</comment>
<dbReference type="PROSITE" id="PS00139">
    <property type="entry name" value="THIOL_PROTEASE_CYS"/>
    <property type="match status" value="2"/>
</dbReference>
<dbReference type="EMBL" id="JABDTM020025509">
    <property type="protein sequence ID" value="KAH0813194.1"/>
    <property type="molecule type" value="Genomic_DNA"/>
</dbReference>
<proteinExistence type="inferred from homology"/>
<feature type="signal peptide" evidence="7">
    <location>
        <begin position="1"/>
        <end position="16"/>
    </location>
</feature>
<reference evidence="10" key="2">
    <citation type="submission" date="2021-08" db="EMBL/GenBank/DDBJ databases">
        <authorList>
            <person name="Eriksson T."/>
        </authorList>
    </citation>
    <scope>NUCLEOTIDE SEQUENCE</scope>
    <source>
        <strain evidence="10">Stoneville</strain>
        <tissue evidence="10">Whole head</tissue>
    </source>
</reference>
<feature type="domain" description="Peptidase C1A papain C-terminal" evidence="8">
    <location>
        <begin position="496"/>
        <end position="701"/>
    </location>
</feature>
<dbReference type="FunFam" id="3.90.70.10:FF:000006">
    <property type="entry name" value="Cathepsin S"/>
    <property type="match status" value="2"/>
</dbReference>
<dbReference type="PRINTS" id="PR00705">
    <property type="entry name" value="PAPAIN"/>
</dbReference>
<sequence>MKVLVILAITIYGTSATLSSEFVAEKWENFKTSYSRSYVNTKEEAFRKQIFQKKLERFEEHNEKFRQGLVTYTLGINKFADMTEEEMKPYTHGLVQPAQLPKPLFEIKSREDLGLDAVGEHPASFDWRDQGMVTPVKDQGDCGSCWAFSSTGAIESQMKIAQGASLDISLSEQQLVDCVNEASCDGGWMTDAFTYIADNGGIDSEEAYPYEMKNGHCHYDVNTVAARITKYDYLSVPDEDLLADMVATKGPVAVAFDAEGDFGYYSGGVYYDSYCVTDSFTHAVLIVGYGNENGQDYWLVKNSWGPEWGLEGYFKIARNANNHCGIASKASIPVFTLMSYARSCADLKEEVFRKLIFQKKLERYEEHNEKYRQGFEEEMKAFTHGLVQPTQSPNTCSKSSLVSTGETGIVTPEKYHKVYKNSKEENYRKQVFLKNLKVIEEHNKKYTQGLSTYTIGVNKFADLTHEEIYSSAKSTRREVTTVRSSPPPKFIPRDDVPESIDWRDYGVVTPISNQELCMSCWAFAVVGTLEAHVGIYEGRNVSLSQQNLVDCVDPTFTCSQYLDIHALDNTYQYIVDNGGIDLRDSYPVEYYTVGSCRFRSETVGATIKAYGNITEGDEEELKAVVGTIGPVTVTITTDFSWDLYREGVYYNEDCMNTDEIFNHAVVVIGYGSEAGEDYWLVFIILAIAICGASAALPSTFVAEKWENFKTTYARSYVNAKEETFRKQIFQKKLETFEEHNEKYRQGLVSYTLGVNLFTDMTPEEMKAYTHGLIMPADLHKNGIPIKTREDLGLNASVRYPASFDWRDQGMVSPVKNQGSCGSCWAFSSTGAIESQMKIANGAGYDSSVSEQQLVDCVTNALGCSGGWMNDAFTYVAQNGGIDSEGAYPYEMADGNCHYDPNQVAARLSGYVYLSGPDENMLADMVATKGPVAVAFDADDPFGSYSGGVYYNPTCETNKFTHAVLIVGYGNENGQDYWLVKNSWGDGWGLDGYFKIARNANNHCGIAGVASVPTLACSVQLLSPKARTMTSELTNEEINQQWNDYKTLNSRVHPSRWVKMHYHRLKNDADRLSMSDLLLFPNKWNEYKNKFKKKYEDEAEETMRREIFFRRYRLIEEHNKKYKKKIVPFKIMATELSDRTDQEIHSIHRSNFSANRRLTEDEEWDMFKERMKKKFDTKSKEDIPKSFFITKIHEMKQLREDLRKAGLVNDTKEFDKFCDFKNVDKMQSIVKQKRLKNKKRLVVKSDIKFGQNFRARLIPKSAAMDAELSQSTLSEEKWKDFKERFRKRYPSEREDNFRKQLFLKKLRHVEEHNEKYDRGLAPFKIGLHQFSDYTDDEKKTILLDWK</sequence>
<dbReference type="InterPro" id="IPR000169">
    <property type="entry name" value="Pept_cys_AS"/>
</dbReference>
<evidence type="ECO:0000256" key="6">
    <source>
        <dbReference type="ARBA" id="ARBA00023157"/>
    </source>
</evidence>
<dbReference type="Gene3D" id="3.90.70.10">
    <property type="entry name" value="Cysteine proteinases"/>
    <property type="match status" value="3"/>
</dbReference>
<reference evidence="10" key="1">
    <citation type="journal article" date="2020" name="J Insects Food Feed">
        <title>The yellow mealworm (Tenebrio molitor) genome: a resource for the emerging insects as food and feed industry.</title>
        <authorList>
            <person name="Eriksson T."/>
            <person name="Andere A."/>
            <person name="Kelstrup H."/>
            <person name="Emery V."/>
            <person name="Picard C."/>
        </authorList>
    </citation>
    <scope>NUCLEOTIDE SEQUENCE</scope>
    <source>
        <strain evidence="10">Stoneville</strain>
        <tissue evidence="10">Whole head</tissue>
    </source>
</reference>
<dbReference type="Pfam" id="PF00112">
    <property type="entry name" value="Peptidase_C1"/>
    <property type="match status" value="3"/>
</dbReference>
<feature type="domain" description="Peptidase C1A papain C-terminal" evidence="8">
    <location>
        <begin position="799"/>
        <end position="1013"/>
    </location>
</feature>
<dbReference type="Pfam" id="PF08246">
    <property type="entry name" value="Inhibitor_I29"/>
    <property type="match status" value="5"/>
</dbReference>
<evidence type="ECO:0008006" key="12">
    <source>
        <dbReference type="Google" id="ProtNLM"/>
    </source>
</evidence>
<dbReference type="PANTHER" id="PTHR12411">
    <property type="entry name" value="CYSTEINE PROTEASE FAMILY C1-RELATED"/>
    <property type="match status" value="1"/>
</dbReference>
<dbReference type="InterPro" id="IPR000668">
    <property type="entry name" value="Peptidase_C1A_C"/>
</dbReference>
<evidence type="ECO:0000256" key="1">
    <source>
        <dbReference type="ARBA" id="ARBA00008455"/>
    </source>
</evidence>
<dbReference type="SMART" id="SM00645">
    <property type="entry name" value="Pept_C1"/>
    <property type="match status" value="3"/>
</dbReference>
<dbReference type="InterPro" id="IPR039417">
    <property type="entry name" value="Peptidase_C1A_papain-like"/>
</dbReference>
<evidence type="ECO:0000259" key="9">
    <source>
        <dbReference type="SMART" id="SM00848"/>
    </source>
</evidence>
<evidence type="ECO:0000256" key="7">
    <source>
        <dbReference type="SAM" id="SignalP"/>
    </source>
</evidence>
<keyword evidence="4" id="KW-0788">Thiol protease</keyword>
<dbReference type="PROSITE" id="PS00640">
    <property type="entry name" value="THIOL_PROTEASE_ASN"/>
    <property type="match status" value="2"/>
</dbReference>
<evidence type="ECO:0000259" key="8">
    <source>
        <dbReference type="SMART" id="SM00645"/>
    </source>
</evidence>
<dbReference type="InterPro" id="IPR025661">
    <property type="entry name" value="Pept_asp_AS"/>
</dbReference>
<accession>A0A8J6HEC2</accession>
<feature type="domain" description="Cathepsin propeptide inhibitor" evidence="9">
    <location>
        <begin position="27"/>
        <end position="87"/>
    </location>
</feature>
<dbReference type="SUPFAM" id="SSF54001">
    <property type="entry name" value="Cysteine proteinases"/>
    <property type="match status" value="5"/>
</dbReference>
<dbReference type="InterPro" id="IPR013128">
    <property type="entry name" value="Peptidase_C1A"/>
</dbReference>
<name>A0A8J6HEC2_TENMO</name>
<keyword evidence="6" id="KW-1015">Disulfide bond</keyword>
<dbReference type="FunFam" id="3.90.70.10:FF:000332">
    <property type="entry name" value="Cathepsin L1"/>
    <property type="match status" value="1"/>
</dbReference>